<dbReference type="FunFam" id="3.30.2020.30:FF:000002">
    <property type="entry name" value="Putative gamma-butyrobetaine dioxygenase"/>
    <property type="match status" value="1"/>
</dbReference>
<feature type="domain" description="Gamma-butyrobetaine hydroxylase-like N-terminal" evidence="9">
    <location>
        <begin position="8"/>
        <end position="87"/>
    </location>
</feature>
<dbReference type="PANTHER" id="PTHR10696">
    <property type="entry name" value="GAMMA-BUTYROBETAINE HYDROXYLASE-RELATED"/>
    <property type="match status" value="1"/>
</dbReference>
<evidence type="ECO:0000256" key="5">
    <source>
        <dbReference type="ARBA" id="ARBA00022964"/>
    </source>
</evidence>
<keyword evidence="7" id="KW-0408">Iron</keyword>
<evidence type="ECO:0008006" key="12">
    <source>
        <dbReference type="Google" id="ProtNLM"/>
    </source>
</evidence>
<comment type="cofactor">
    <cofactor evidence="1">
        <name>Fe(2+)</name>
        <dbReference type="ChEBI" id="CHEBI:29033"/>
    </cofactor>
</comment>
<feature type="domain" description="TauD/TfdA-like" evidence="8">
    <location>
        <begin position="117"/>
        <end position="353"/>
    </location>
</feature>
<evidence type="ECO:0000313" key="10">
    <source>
        <dbReference type="EMBL" id="AOX00666.1"/>
    </source>
</evidence>
<evidence type="ECO:0000256" key="1">
    <source>
        <dbReference type="ARBA" id="ARBA00001954"/>
    </source>
</evidence>
<protein>
    <recommendedName>
        <fullName evidence="12">Gamma-butyrobetaine dioxygenase</fullName>
    </recommendedName>
</protein>
<evidence type="ECO:0000313" key="11">
    <source>
        <dbReference type="Proteomes" id="UP000177870"/>
    </source>
</evidence>
<dbReference type="KEGG" id="mpro:BJP34_15525"/>
<evidence type="ECO:0000256" key="2">
    <source>
        <dbReference type="ARBA" id="ARBA00001961"/>
    </source>
</evidence>
<dbReference type="FunFam" id="3.60.130.10:FF:000001">
    <property type="entry name" value="Trimethyllysine dioxygenase, mitochondrial"/>
    <property type="match status" value="1"/>
</dbReference>
<name>A0A1D8TT76_9CYAN</name>
<evidence type="ECO:0000256" key="4">
    <source>
        <dbReference type="ARBA" id="ARBA00022723"/>
    </source>
</evidence>
<proteinExistence type="inferred from homology"/>
<dbReference type="GO" id="GO:0046872">
    <property type="term" value="F:metal ion binding"/>
    <property type="evidence" value="ECO:0007669"/>
    <property type="project" value="UniProtKB-KW"/>
</dbReference>
<comment type="similarity">
    <text evidence="3">Belongs to the gamma-BBH/TMLD family.</text>
</comment>
<dbReference type="PANTHER" id="PTHR10696:SF25">
    <property type="entry name" value="OXIDOREDUCTASE AIM17-RELATED"/>
    <property type="match status" value="1"/>
</dbReference>
<dbReference type="Gene3D" id="3.60.130.10">
    <property type="entry name" value="Clavaminate synthase-like"/>
    <property type="match status" value="1"/>
</dbReference>
<dbReference type="STRING" id="1458985.BJP34_15525"/>
<dbReference type="Gene3D" id="3.30.2020.30">
    <property type="match status" value="1"/>
</dbReference>
<dbReference type="InterPro" id="IPR050411">
    <property type="entry name" value="AlphaKG_dependent_hydroxylases"/>
</dbReference>
<dbReference type="InterPro" id="IPR003819">
    <property type="entry name" value="TauD/TfdA-like"/>
</dbReference>
<keyword evidence="6" id="KW-0560">Oxidoreductase</keyword>
<keyword evidence="5" id="KW-0223">Dioxygenase</keyword>
<dbReference type="Proteomes" id="UP000177870">
    <property type="component" value="Chromosome"/>
</dbReference>
<evidence type="ECO:0000256" key="7">
    <source>
        <dbReference type="ARBA" id="ARBA00023004"/>
    </source>
</evidence>
<keyword evidence="4" id="KW-0479">Metal-binding</keyword>
<reference evidence="11" key="1">
    <citation type="submission" date="2016-10" db="EMBL/GenBank/DDBJ databases">
        <title>Comparative genomics uncovers the prolific and rare metabolic potential of the cyanobacterial genus Moorea.</title>
        <authorList>
            <person name="Leao T."/>
            <person name="Castelao G."/>
            <person name="Korobeynikov A."/>
            <person name="Monroe E.A."/>
            <person name="Podell S."/>
            <person name="Glukhov E."/>
            <person name="Allen E."/>
            <person name="Gerwick W.H."/>
            <person name="Gerwick L."/>
        </authorList>
    </citation>
    <scope>NUCLEOTIDE SEQUENCE [LARGE SCALE GENOMIC DNA]</scope>
    <source>
        <strain evidence="11">PAL-8-15-08-1</strain>
    </source>
</reference>
<accession>A0A1D8TT76</accession>
<dbReference type="Pfam" id="PF02668">
    <property type="entry name" value="TauD"/>
    <property type="match status" value="1"/>
</dbReference>
<dbReference type="GO" id="GO:0045329">
    <property type="term" value="P:carnitine biosynthetic process"/>
    <property type="evidence" value="ECO:0007669"/>
    <property type="project" value="TreeGrafter"/>
</dbReference>
<dbReference type="InterPro" id="IPR038492">
    <property type="entry name" value="GBBH-like_N_sf"/>
</dbReference>
<dbReference type="GO" id="GO:0016706">
    <property type="term" value="F:2-oxoglutarate-dependent dioxygenase activity"/>
    <property type="evidence" value="ECO:0007669"/>
    <property type="project" value="UniProtKB-ARBA"/>
</dbReference>
<organism evidence="10 11">
    <name type="scientific">Moorena producens PAL-8-15-08-1</name>
    <dbReference type="NCBI Taxonomy" id="1458985"/>
    <lineage>
        <taxon>Bacteria</taxon>
        <taxon>Bacillati</taxon>
        <taxon>Cyanobacteriota</taxon>
        <taxon>Cyanophyceae</taxon>
        <taxon>Coleofasciculales</taxon>
        <taxon>Coleofasciculaceae</taxon>
        <taxon>Moorena</taxon>
    </lineage>
</organism>
<dbReference type="CDD" id="cd00250">
    <property type="entry name" value="CAS_like"/>
    <property type="match status" value="1"/>
</dbReference>
<evidence type="ECO:0000259" key="8">
    <source>
        <dbReference type="Pfam" id="PF02668"/>
    </source>
</evidence>
<evidence type="ECO:0000256" key="3">
    <source>
        <dbReference type="ARBA" id="ARBA00008654"/>
    </source>
</evidence>
<dbReference type="AlphaFoldDB" id="A0A1D8TT76"/>
<evidence type="ECO:0000259" key="9">
    <source>
        <dbReference type="Pfam" id="PF06155"/>
    </source>
</evidence>
<evidence type="ECO:0000256" key="6">
    <source>
        <dbReference type="ARBA" id="ARBA00023002"/>
    </source>
</evidence>
<dbReference type="InterPro" id="IPR010376">
    <property type="entry name" value="GBBH-like_N"/>
</dbReference>
<sequence length="373" mass="42751">MIQSISINEKTLTIHWQSGSDSTFHYIWLRDNCQSPKSLHPNGQRLLQTVDIPADIHPSSVQVIKEQSLEIVWVDGHQSSYSADWLYNHVYDMPLSGPNNEMQIQLWNCSVDINSLTFDYPEIISKERTLYDWLVAFCQYGVAFLKNVPTQLGAVENIVDQFGYIHETNFGRISDVKIVTNATNLTYTNDYLSPHTDNPYRDPAPTLMLLHCLSSDVEGGDSIIVDGFQVAEKLRQKNPKYFKLLASIPVNFCFSDPNVEISAEKTIIQVNRRDELTAVCFHNESLQPLRMDAELMGSFYDAYRTFFEMIMDVKNQVQFKLQPGQVYMVDNRRVLHGRTAFFNTDKRHLQGCYAGIDGLYSKLAVLKRHMIGT</sequence>
<dbReference type="SUPFAM" id="SSF51197">
    <property type="entry name" value="Clavaminate synthase-like"/>
    <property type="match status" value="1"/>
</dbReference>
<comment type="cofactor">
    <cofactor evidence="2">
        <name>L-ascorbate</name>
        <dbReference type="ChEBI" id="CHEBI:38290"/>
    </cofactor>
</comment>
<gene>
    <name evidence="10" type="ORF">BJP34_15525</name>
</gene>
<dbReference type="EMBL" id="CP017599">
    <property type="protein sequence ID" value="AOX00666.1"/>
    <property type="molecule type" value="Genomic_DNA"/>
</dbReference>
<dbReference type="RefSeq" id="WP_070393119.1">
    <property type="nucleotide sequence ID" value="NZ_CP017599.1"/>
</dbReference>
<dbReference type="Pfam" id="PF06155">
    <property type="entry name" value="GBBH-like_N"/>
    <property type="match status" value="1"/>
</dbReference>
<dbReference type="InterPro" id="IPR042098">
    <property type="entry name" value="TauD-like_sf"/>
</dbReference>